<evidence type="ECO:0000313" key="7">
    <source>
        <dbReference type="EMBL" id="QDT20134.1"/>
    </source>
</evidence>
<keyword evidence="2" id="KW-0547">Nucleotide-binding</keyword>
<dbReference type="PROSITE" id="PS50011">
    <property type="entry name" value="PROTEIN_KINASE_DOM"/>
    <property type="match status" value="1"/>
</dbReference>
<dbReference type="InterPro" id="IPR011659">
    <property type="entry name" value="WD40"/>
</dbReference>
<evidence type="ECO:0000256" key="4">
    <source>
        <dbReference type="ARBA" id="ARBA00022840"/>
    </source>
</evidence>
<feature type="region of interest" description="Disordered" evidence="5">
    <location>
        <begin position="445"/>
        <end position="472"/>
    </location>
</feature>
<evidence type="ECO:0000256" key="3">
    <source>
        <dbReference type="ARBA" id="ARBA00022777"/>
    </source>
</evidence>
<dbReference type="Pfam" id="PF07676">
    <property type="entry name" value="PD40"/>
    <property type="match status" value="1"/>
</dbReference>
<dbReference type="Gene3D" id="3.30.200.20">
    <property type="entry name" value="Phosphorylase Kinase, domain 1"/>
    <property type="match status" value="1"/>
</dbReference>
<dbReference type="AlphaFoldDB" id="A0A517PL83"/>
<dbReference type="InterPro" id="IPR008271">
    <property type="entry name" value="Ser/Thr_kinase_AS"/>
</dbReference>
<organism evidence="7 8">
    <name type="scientific">Gimesia chilikensis</name>
    <dbReference type="NCBI Taxonomy" id="2605989"/>
    <lineage>
        <taxon>Bacteria</taxon>
        <taxon>Pseudomonadati</taxon>
        <taxon>Planctomycetota</taxon>
        <taxon>Planctomycetia</taxon>
        <taxon>Planctomycetales</taxon>
        <taxon>Planctomycetaceae</taxon>
        <taxon>Gimesia</taxon>
    </lineage>
</organism>
<dbReference type="InterPro" id="IPR011009">
    <property type="entry name" value="Kinase-like_dom_sf"/>
</dbReference>
<dbReference type="Proteomes" id="UP000320421">
    <property type="component" value="Chromosome"/>
</dbReference>
<keyword evidence="3 7" id="KW-0418">Kinase</keyword>
<dbReference type="EMBL" id="CP036266">
    <property type="protein sequence ID" value="QDT20134.1"/>
    <property type="molecule type" value="Genomic_DNA"/>
</dbReference>
<feature type="domain" description="Protein kinase" evidence="6">
    <location>
        <begin position="158"/>
        <end position="444"/>
    </location>
</feature>
<dbReference type="Pfam" id="PF00069">
    <property type="entry name" value="Pkinase"/>
    <property type="match status" value="1"/>
</dbReference>
<dbReference type="OrthoDB" id="6111975at2"/>
<evidence type="ECO:0000313" key="8">
    <source>
        <dbReference type="Proteomes" id="UP000320421"/>
    </source>
</evidence>
<dbReference type="InterPro" id="IPR000719">
    <property type="entry name" value="Prot_kinase_dom"/>
</dbReference>
<dbReference type="Gene3D" id="1.10.510.10">
    <property type="entry name" value="Transferase(Phosphotransferase) domain 1"/>
    <property type="match status" value="1"/>
</dbReference>
<dbReference type="PANTHER" id="PTHR43289">
    <property type="entry name" value="MITOGEN-ACTIVATED PROTEIN KINASE KINASE KINASE 20-RELATED"/>
    <property type="match status" value="1"/>
</dbReference>
<evidence type="ECO:0000256" key="1">
    <source>
        <dbReference type="ARBA" id="ARBA00022679"/>
    </source>
</evidence>
<dbReference type="GO" id="GO:0005524">
    <property type="term" value="F:ATP binding"/>
    <property type="evidence" value="ECO:0007669"/>
    <property type="project" value="UniProtKB-KW"/>
</dbReference>
<dbReference type="CDD" id="cd14014">
    <property type="entry name" value="STKc_PknB_like"/>
    <property type="match status" value="1"/>
</dbReference>
<dbReference type="SMART" id="SM00220">
    <property type="entry name" value="S_TKc"/>
    <property type="match status" value="1"/>
</dbReference>
<keyword evidence="4" id="KW-0067">ATP-binding</keyword>
<dbReference type="PROSITE" id="PS00108">
    <property type="entry name" value="PROTEIN_KINASE_ST"/>
    <property type="match status" value="1"/>
</dbReference>
<name>A0A517PL83_9PLAN</name>
<dbReference type="RefSeq" id="WP_145182523.1">
    <property type="nucleotide sequence ID" value="NZ_CP036266.1"/>
</dbReference>
<dbReference type="SUPFAM" id="SSF56112">
    <property type="entry name" value="Protein kinase-like (PK-like)"/>
    <property type="match status" value="1"/>
</dbReference>
<sequence length="848" mass="93405">MSNSHAEKVQQTFLAALEVDEEQRGAWLVQKCGSDEALLTEVRSLLNHADPSVDLLEQKLDEVVADIPHLDEEAEPAATQETDELEEDIDCDDFLSKLSAVGVLSPDEFASVSDSVSTGTTPPDARQLASQLVTNGKLTSYQASALLKGEPELLIDKYLILDLIDVGGMGMVFKALHRTMHRIVALKMMSQQMLASEDQVRRFKREVRVAATLEHPNIVRAYDADEARGVHFLVMEYVRGDNLSRIVRTSGPLSLNQAVDCIRQTAIGLQHAHERGIVHRDIKPGNLLLDDQGTVKILDLGLAHIDDSLRHSPAGSETTDDESGRPFVSQSELTAAGAILGTASFMAPEQSLDAHLVDFRSDIYSLGCTLYFLLTGEAPYTGNTIFKVFVQHREGDIPPLQKQRPDVPDSVAAVFEKMVAKKPEDRYQTARELIVALEDCHIPPPVKEVPQPSRQTIDTPSDPGPTISDPGTIQYANSTSSAQKRYLLAAACAIVLVGITAFLWPRESDQIGALPAGENSFEVTEPVPALVTAPAEKEQIPDQPVTPQTSLADLLASGEWEWQVTKNLGPLINSNEFEFGGDITADGLTLVFTTCRDKSNQKSPSHLWIATRTSLDAPWSNPEILPPEANLEGYNTLPQISADGLSLSFKHKNSQYFLTTRKSLNDPWQEAIPDPIAVGHRRDYRLTPDGLTAFRPRIVTAENQFPGRESSLMIWRRDALDSLFGERSEETLPVDQRIGNVGSLSDDGRFYLFHQKEALETDPDEALGKLHYSTRPDWNSAWSEPVLAFKNDPNPSGRPRLLRDGRSFLFVAGRPGGYGASDLWLAELVRKTPEAETSETKDTTSAEE</sequence>
<evidence type="ECO:0000259" key="6">
    <source>
        <dbReference type="PROSITE" id="PS50011"/>
    </source>
</evidence>
<feature type="region of interest" description="Disordered" evidence="5">
    <location>
        <begin position="309"/>
        <end position="328"/>
    </location>
</feature>
<keyword evidence="1 7" id="KW-0808">Transferase</keyword>
<proteinExistence type="predicted"/>
<protein>
    <submittedName>
        <fullName evidence="7">Serine/threonine-protein kinase PknB</fullName>
        <ecNumber evidence="7">2.7.11.1</ecNumber>
    </submittedName>
</protein>
<dbReference type="GO" id="GO:0004674">
    <property type="term" value="F:protein serine/threonine kinase activity"/>
    <property type="evidence" value="ECO:0007669"/>
    <property type="project" value="UniProtKB-EC"/>
</dbReference>
<evidence type="ECO:0000256" key="5">
    <source>
        <dbReference type="SAM" id="MobiDB-lite"/>
    </source>
</evidence>
<accession>A0A517PL83</accession>
<reference evidence="7 8" key="1">
    <citation type="submission" date="2019-02" db="EMBL/GenBank/DDBJ databases">
        <title>Deep-cultivation of Planctomycetes and their phenomic and genomic characterization uncovers novel biology.</title>
        <authorList>
            <person name="Wiegand S."/>
            <person name="Jogler M."/>
            <person name="Boedeker C."/>
            <person name="Pinto D."/>
            <person name="Vollmers J."/>
            <person name="Rivas-Marin E."/>
            <person name="Kohn T."/>
            <person name="Peeters S.H."/>
            <person name="Heuer A."/>
            <person name="Rast P."/>
            <person name="Oberbeckmann S."/>
            <person name="Bunk B."/>
            <person name="Jeske O."/>
            <person name="Meyerdierks A."/>
            <person name="Storesund J.E."/>
            <person name="Kallscheuer N."/>
            <person name="Luecker S."/>
            <person name="Lage O.M."/>
            <person name="Pohl T."/>
            <person name="Merkel B.J."/>
            <person name="Hornburger P."/>
            <person name="Mueller R.-W."/>
            <person name="Bruemmer F."/>
            <person name="Labrenz M."/>
            <person name="Spormann A.M."/>
            <person name="Op den Camp H."/>
            <person name="Overmann J."/>
            <person name="Amann R."/>
            <person name="Jetten M.S.M."/>
            <person name="Mascher T."/>
            <person name="Medema M.H."/>
            <person name="Devos D.P."/>
            <person name="Kaster A.-K."/>
            <person name="Ovreas L."/>
            <person name="Rohde M."/>
            <person name="Galperin M.Y."/>
            <person name="Jogler C."/>
        </authorList>
    </citation>
    <scope>NUCLEOTIDE SEQUENCE [LARGE SCALE GENOMIC DNA]</scope>
    <source>
        <strain evidence="7 8">HG66A1</strain>
    </source>
</reference>
<dbReference type="EC" id="2.7.11.1" evidence="7"/>
<dbReference type="PANTHER" id="PTHR43289:SF6">
    <property type="entry name" value="SERINE_THREONINE-PROTEIN KINASE NEKL-3"/>
    <property type="match status" value="1"/>
</dbReference>
<gene>
    <name evidence="7" type="primary">pknB_5</name>
    <name evidence="7" type="ORF">HG66A1_19190</name>
</gene>
<keyword evidence="8" id="KW-1185">Reference proteome</keyword>
<evidence type="ECO:0000256" key="2">
    <source>
        <dbReference type="ARBA" id="ARBA00022741"/>
    </source>
</evidence>